<gene>
    <name evidence="2" type="ORF">PN36_08025</name>
</gene>
<dbReference type="AlphaFoldDB" id="A0A4E0QV80"/>
<name>A0A4E0QV80_9GAMM</name>
<evidence type="ECO:0000313" key="2">
    <source>
        <dbReference type="EMBL" id="TGO03350.1"/>
    </source>
</evidence>
<keyword evidence="3" id="KW-1185">Reference proteome</keyword>
<accession>A0A4E0QV80</accession>
<keyword evidence="1" id="KW-0812">Transmembrane</keyword>
<sequence length="118" mass="13441">MLSRTAPIRFSPKAYQALKPVEESSDKHKETWVQVRSGWHWVSVDLFLAAVLLIIISTTNIIIAKQELLLLLSIYYFVCGVVWLSTVVVSKNSNKQIMVLGQWIFCFIMSGLIIWGRG</sequence>
<organism evidence="2 3">
    <name type="scientific">Candidatus Thiomargarita nelsonii</name>
    <dbReference type="NCBI Taxonomy" id="1003181"/>
    <lineage>
        <taxon>Bacteria</taxon>
        <taxon>Pseudomonadati</taxon>
        <taxon>Pseudomonadota</taxon>
        <taxon>Gammaproteobacteria</taxon>
        <taxon>Thiotrichales</taxon>
        <taxon>Thiotrichaceae</taxon>
        <taxon>Thiomargarita</taxon>
    </lineage>
</organism>
<keyword evidence="1" id="KW-0472">Membrane</keyword>
<dbReference type="Proteomes" id="UP000030428">
    <property type="component" value="Unassembled WGS sequence"/>
</dbReference>
<evidence type="ECO:0000256" key="1">
    <source>
        <dbReference type="SAM" id="Phobius"/>
    </source>
</evidence>
<feature type="transmembrane region" description="Helical" evidence="1">
    <location>
        <begin position="38"/>
        <end position="56"/>
    </location>
</feature>
<protein>
    <submittedName>
        <fullName evidence="2">Uncharacterized protein</fullName>
    </submittedName>
</protein>
<feature type="transmembrane region" description="Helical" evidence="1">
    <location>
        <begin position="68"/>
        <end position="90"/>
    </location>
</feature>
<comment type="caution">
    <text evidence="2">The sequence shown here is derived from an EMBL/GenBank/DDBJ whole genome shotgun (WGS) entry which is preliminary data.</text>
</comment>
<feature type="transmembrane region" description="Helical" evidence="1">
    <location>
        <begin position="96"/>
        <end position="115"/>
    </location>
</feature>
<proteinExistence type="predicted"/>
<keyword evidence="1" id="KW-1133">Transmembrane helix</keyword>
<evidence type="ECO:0000313" key="3">
    <source>
        <dbReference type="Proteomes" id="UP000030428"/>
    </source>
</evidence>
<reference evidence="2 3" key="1">
    <citation type="journal article" date="2016" name="Front. Microbiol.">
        <title>Single-Cell (Meta-)Genomics of a Dimorphic Candidatus Thiomargarita nelsonii Reveals Genomic Plasticity.</title>
        <authorList>
            <person name="Flood B.E."/>
            <person name="Fliss P."/>
            <person name="Jones D.S."/>
            <person name="Dick G.J."/>
            <person name="Jain S."/>
            <person name="Kaster A.K."/>
            <person name="Winkel M."/>
            <person name="Mussmann M."/>
            <person name="Bailey J."/>
        </authorList>
    </citation>
    <scope>NUCLEOTIDE SEQUENCE [LARGE SCALE GENOMIC DNA]</scope>
    <source>
        <strain evidence="2">Hydrate Ridge</strain>
    </source>
</reference>
<dbReference type="EMBL" id="JSZA02000023">
    <property type="protein sequence ID" value="TGO03350.1"/>
    <property type="molecule type" value="Genomic_DNA"/>
</dbReference>